<gene>
    <name evidence="2" type="ORF">U0070_022549</name>
</gene>
<name>A0AAW0HIW1_MYOGA</name>
<dbReference type="Proteomes" id="UP001488838">
    <property type="component" value="Unassembled WGS sequence"/>
</dbReference>
<keyword evidence="3" id="KW-1185">Reference proteome</keyword>
<evidence type="ECO:0000313" key="2">
    <source>
        <dbReference type="EMBL" id="KAK7802027.1"/>
    </source>
</evidence>
<sequence length="93" mass="10553">GGSQPKGQAGQREESSKDCNKTSQALEREDLVLKSPAVTEFLQDVRMVATHIIMTLWQVHLVYSKRRKSINASQVFILLPRLSDWRASAQTRE</sequence>
<feature type="region of interest" description="Disordered" evidence="1">
    <location>
        <begin position="1"/>
        <end position="26"/>
    </location>
</feature>
<reference evidence="2 3" key="1">
    <citation type="journal article" date="2023" name="bioRxiv">
        <title>Conserved and derived expression patterns and positive selection on dental genes reveal complex evolutionary context of ever-growing rodent molars.</title>
        <authorList>
            <person name="Calamari Z.T."/>
            <person name="Song A."/>
            <person name="Cohen E."/>
            <person name="Akter M."/>
            <person name="Roy R.D."/>
            <person name="Hallikas O."/>
            <person name="Christensen M.M."/>
            <person name="Li P."/>
            <person name="Marangoni P."/>
            <person name="Jernvall J."/>
            <person name="Klein O.D."/>
        </authorList>
    </citation>
    <scope>NUCLEOTIDE SEQUENCE [LARGE SCALE GENOMIC DNA]</scope>
    <source>
        <strain evidence="2">V071</strain>
    </source>
</reference>
<organism evidence="2 3">
    <name type="scientific">Myodes glareolus</name>
    <name type="common">Bank vole</name>
    <name type="synonym">Clethrionomys glareolus</name>
    <dbReference type="NCBI Taxonomy" id="447135"/>
    <lineage>
        <taxon>Eukaryota</taxon>
        <taxon>Metazoa</taxon>
        <taxon>Chordata</taxon>
        <taxon>Craniata</taxon>
        <taxon>Vertebrata</taxon>
        <taxon>Euteleostomi</taxon>
        <taxon>Mammalia</taxon>
        <taxon>Eutheria</taxon>
        <taxon>Euarchontoglires</taxon>
        <taxon>Glires</taxon>
        <taxon>Rodentia</taxon>
        <taxon>Myomorpha</taxon>
        <taxon>Muroidea</taxon>
        <taxon>Cricetidae</taxon>
        <taxon>Arvicolinae</taxon>
        <taxon>Myodes</taxon>
    </lineage>
</organism>
<dbReference type="AlphaFoldDB" id="A0AAW0HIW1"/>
<comment type="caution">
    <text evidence="2">The sequence shown here is derived from an EMBL/GenBank/DDBJ whole genome shotgun (WGS) entry which is preliminary data.</text>
</comment>
<proteinExistence type="predicted"/>
<accession>A0AAW0HIW1</accession>
<evidence type="ECO:0000256" key="1">
    <source>
        <dbReference type="SAM" id="MobiDB-lite"/>
    </source>
</evidence>
<protein>
    <submittedName>
        <fullName evidence="2">Uncharacterized protein</fullName>
    </submittedName>
</protein>
<feature type="compositionally biased region" description="Basic and acidic residues" evidence="1">
    <location>
        <begin position="11"/>
        <end position="26"/>
    </location>
</feature>
<feature type="non-terminal residue" evidence="2">
    <location>
        <position position="1"/>
    </location>
</feature>
<evidence type="ECO:0000313" key="3">
    <source>
        <dbReference type="Proteomes" id="UP001488838"/>
    </source>
</evidence>
<dbReference type="EMBL" id="JBBHLL010000481">
    <property type="protein sequence ID" value="KAK7802027.1"/>
    <property type="molecule type" value="Genomic_DNA"/>
</dbReference>